<proteinExistence type="predicted"/>
<reference evidence="3 4" key="1">
    <citation type="submission" date="2024-08" db="EMBL/GenBank/DDBJ databases">
        <title>Gnathostoma spinigerum genome.</title>
        <authorList>
            <person name="Gonzalez-Bertolin B."/>
            <person name="Monzon S."/>
            <person name="Zaballos A."/>
            <person name="Jimenez P."/>
            <person name="Dekumyoy P."/>
            <person name="Varona S."/>
            <person name="Cuesta I."/>
            <person name="Sumanam S."/>
            <person name="Adisakwattana P."/>
            <person name="Gasser R.B."/>
            <person name="Hernandez-Gonzalez A."/>
            <person name="Young N.D."/>
            <person name="Perteguer M.J."/>
        </authorList>
    </citation>
    <scope>NUCLEOTIDE SEQUENCE [LARGE SCALE GENOMIC DNA]</scope>
    <source>
        <strain evidence="3">AL3</strain>
        <tissue evidence="3">Liver</tissue>
    </source>
</reference>
<keyword evidence="4" id="KW-1185">Reference proteome</keyword>
<evidence type="ECO:0008006" key="5">
    <source>
        <dbReference type="Google" id="ProtNLM"/>
    </source>
</evidence>
<feature type="signal peptide" evidence="2">
    <location>
        <begin position="1"/>
        <end position="23"/>
    </location>
</feature>
<organism evidence="3 4">
    <name type="scientific">Gnathostoma spinigerum</name>
    <dbReference type="NCBI Taxonomy" id="75299"/>
    <lineage>
        <taxon>Eukaryota</taxon>
        <taxon>Metazoa</taxon>
        <taxon>Ecdysozoa</taxon>
        <taxon>Nematoda</taxon>
        <taxon>Chromadorea</taxon>
        <taxon>Rhabditida</taxon>
        <taxon>Spirurina</taxon>
        <taxon>Gnathostomatomorpha</taxon>
        <taxon>Gnathostomatoidea</taxon>
        <taxon>Gnathostomatidae</taxon>
        <taxon>Gnathostoma</taxon>
    </lineage>
</organism>
<feature type="region of interest" description="Disordered" evidence="1">
    <location>
        <begin position="147"/>
        <end position="173"/>
    </location>
</feature>
<evidence type="ECO:0000256" key="1">
    <source>
        <dbReference type="SAM" id="MobiDB-lite"/>
    </source>
</evidence>
<dbReference type="Proteomes" id="UP001608902">
    <property type="component" value="Unassembled WGS sequence"/>
</dbReference>
<keyword evidence="2" id="KW-0732">Signal</keyword>
<name>A0ABD6E3L9_9BILA</name>
<dbReference type="EMBL" id="JBGFUD010000418">
    <property type="protein sequence ID" value="MFH4974489.1"/>
    <property type="molecule type" value="Genomic_DNA"/>
</dbReference>
<dbReference type="Gene3D" id="3.30.1120.50">
    <property type="entry name" value="Pepsin inhibitor-3"/>
    <property type="match status" value="1"/>
</dbReference>
<evidence type="ECO:0000313" key="4">
    <source>
        <dbReference type="Proteomes" id="UP001608902"/>
    </source>
</evidence>
<accession>A0ABD6E3L9</accession>
<gene>
    <name evidence="3" type="ORF">AB6A40_001198</name>
</gene>
<evidence type="ECO:0000313" key="3">
    <source>
        <dbReference type="EMBL" id="MFH4974489.1"/>
    </source>
</evidence>
<evidence type="ECO:0000256" key="2">
    <source>
        <dbReference type="SAM" id="SignalP"/>
    </source>
</evidence>
<sequence>MHAKRITTFFTVALTVSLGDVRGDININFNNDQSCTIRNGRLFINGVDKGPLTPSAQIQYAAYKEEVRKWSAALQKSIQDSFPWNGPDRNKFPWNPTGEGAPGYGNPNWPFPPPNRNSIASWWRRYRRNIGVQNAILTGLSVAQDEMNRKRNHPRLRRQADLKFPDPPPFCYA</sequence>
<feature type="chain" id="PRO_5044854554" description="Pepsin inhibitor-3-like repeated domain-containing protein" evidence="2">
    <location>
        <begin position="24"/>
        <end position="173"/>
    </location>
</feature>
<dbReference type="InterPro" id="IPR038412">
    <property type="entry name" value="Pepsin-I3_sf"/>
</dbReference>
<dbReference type="AlphaFoldDB" id="A0ABD6E3L9"/>
<protein>
    <recommendedName>
        <fullName evidence="5">Pepsin inhibitor-3-like repeated domain-containing protein</fullName>
    </recommendedName>
</protein>
<comment type="caution">
    <text evidence="3">The sequence shown here is derived from an EMBL/GenBank/DDBJ whole genome shotgun (WGS) entry which is preliminary data.</text>
</comment>